<organism evidence="1 2">
    <name type="scientific">Parelaphostrongylus tenuis</name>
    <name type="common">Meningeal worm</name>
    <dbReference type="NCBI Taxonomy" id="148309"/>
    <lineage>
        <taxon>Eukaryota</taxon>
        <taxon>Metazoa</taxon>
        <taxon>Ecdysozoa</taxon>
        <taxon>Nematoda</taxon>
        <taxon>Chromadorea</taxon>
        <taxon>Rhabditida</taxon>
        <taxon>Rhabditina</taxon>
        <taxon>Rhabditomorpha</taxon>
        <taxon>Strongyloidea</taxon>
        <taxon>Metastrongylidae</taxon>
        <taxon>Parelaphostrongylus</taxon>
    </lineage>
</organism>
<evidence type="ECO:0000313" key="2">
    <source>
        <dbReference type="Proteomes" id="UP001196413"/>
    </source>
</evidence>
<dbReference type="EMBL" id="JAHQIW010003769">
    <property type="protein sequence ID" value="KAJ1360070.1"/>
    <property type="molecule type" value="Genomic_DNA"/>
</dbReference>
<proteinExistence type="predicted"/>
<dbReference type="Proteomes" id="UP001196413">
    <property type="component" value="Unassembled WGS sequence"/>
</dbReference>
<accession>A0AAD5QSH1</accession>
<reference evidence="1" key="1">
    <citation type="submission" date="2021-06" db="EMBL/GenBank/DDBJ databases">
        <title>Parelaphostrongylus tenuis whole genome reference sequence.</title>
        <authorList>
            <person name="Garwood T.J."/>
            <person name="Larsen P.A."/>
            <person name="Fountain-Jones N.M."/>
            <person name="Garbe J.R."/>
            <person name="Macchietto M.G."/>
            <person name="Kania S.A."/>
            <person name="Gerhold R.W."/>
            <person name="Richards J.E."/>
            <person name="Wolf T.M."/>
        </authorList>
    </citation>
    <scope>NUCLEOTIDE SEQUENCE</scope>
    <source>
        <strain evidence="1">MNPRO001-30</strain>
        <tissue evidence="1">Meninges</tissue>
    </source>
</reference>
<keyword evidence="2" id="KW-1185">Reference proteome</keyword>
<sequence>MGVTGAFGDIPLGVNGEKFEAYLQHNNEREPSHRLDRPQVPRVIPAAQRFAFEVGAVRPESGSADASRVLCKSADRGVIDRRSVAKYRAHARLGIVSLPVSLLLF</sequence>
<dbReference type="AlphaFoldDB" id="A0AAD5QSH1"/>
<comment type="caution">
    <text evidence="1">The sequence shown here is derived from an EMBL/GenBank/DDBJ whole genome shotgun (WGS) entry which is preliminary data.</text>
</comment>
<gene>
    <name evidence="1" type="ORF">KIN20_018954</name>
</gene>
<protein>
    <submittedName>
        <fullName evidence="1">Uncharacterized protein</fullName>
    </submittedName>
</protein>
<name>A0AAD5QSH1_PARTN</name>
<evidence type="ECO:0000313" key="1">
    <source>
        <dbReference type="EMBL" id="KAJ1360070.1"/>
    </source>
</evidence>